<dbReference type="GO" id="GO:0004616">
    <property type="term" value="F:phosphogluconate dehydrogenase (decarboxylating) activity"/>
    <property type="evidence" value="ECO:0007669"/>
    <property type="project" value="UniProtKB-EC"/>
</dbReference>
<evidence type="ECO:0000256" key="11">
    <source>
        <dbReference type="ARBA" id="ARBA00048640"/>
    </source>
</evidence>
<dbReference type="InterPro" id="IPR008927">
    <property type="entry name" value="6-PGluconate_DH-like_C_sf"/>
</dbReference>
<comment type="subunit">
    <text evidence="4 12">Homodimer.</text>
</comment>
<dbReference type="Gene3D" id="1.20.5.320">
    <property type="entry name" value="6-Phosphogluconate Dehydrogenase, domain 3"/>
    <property type="match status" value="1"/>
</dbReference>
<evidence type="ECO:0000256" key="4">
    <source>
        <dbReference type="ARBA" id="ARBA00011738"/>
    </source>
</evidence>
<comment type="similarity">
    <text evidence="3 12 15">Belongs to the 6-phosphogluconate dehydrogenase family.</text>
</comment>
<dbReference type="NCBIfam" id="TIGR00873">
    <property type="entry name" value="gnd"/>
    <property type="match status" value="1"/>
</dbReference>
<dbReference type="Pfam" id="PF00393">
    <property type="entry name" value="6PGD"/>
    <property type="match status" value="1"/>
</dbReference>
<evidence type="ECO:0000256" key="7">
    <source>
        <dbReference type="ARBA" id="ARBA00022857"/>
    </source>
</evidence>
<evidence type="ECO:0000256" key="6">
    <source>
        <dbReference type="ARBA" id="ARBA00018193"/>
    </source>
</evidence>
<dbReference type="AlphaFoldDB" id="A0A0G3I2C5"/>
<keyword evidence="9 15" id="KW-0311">Gluconate utilization</keyword>
<dbReference type="InterPro" id="IPR006113">
    <property type="entry name" value="6PGDH_Gnd/GntZ"/>
</dbReference>
<evidence type="ECO:0000256" key="14">
    <source>
        <dbReference type="PIRSR" id="PIRSR000109-2"/>
    </source>
</evidence>
<dbReference type="InterPro" id="IPR006114">
    <property type="entry name" value="6PGDH_C"/>
</dbReference>
<comment type="function">
    <text evidence="1 12">Catalyzes the oxidative decarboxylation of 6-phosphogluconate to ribulose 5-phosphate and CO(2), with concomitant reduction of NADP to NADPH.</text>
</comment>
<dbReference type="SUPFAM" id="SSF51735">
    <property type="entry name" value="NAD(P)-binding Rossmann-fold domains"/>
    <property type="match status" value="1"/>
</dbReference>
<evidence type="ECO:0000256" key="12">
    <source>
        <dbReference type="PIRNR" id="PIRNR000109"/>
    </source>
</evidence>
<dbReference type="GO" id="GO:0006098">
    <property type="term" value="P:pentose-phosphate shunt"/>
    <property type="evidence" value="ECO:0007669"/>
    <property type="project" value="UniProtKB-UniPathway"/>
</dbReference>
<dbReference type="KEGG" id="lau:G293_01910"/>
<dbReference type="EC" id="1.1.1.44" evidence="5 12"/>
<evidence type="ECO:0000256" key="8">
    <source>
        <dbReference type="ARBA" id="ARBA00023002"/>
    </source>
</evidence>
<dbReference type="OrthoDB" id="9804542at2"/>
<dbReference type="Gene3D" id="1.10.1040.10">
    <property type="entry name" value="N-(1-d-carboxylethyl)-l-norvaline Dehydrogenase, domain 2"/>
    <property type="match status" value="1"/>
</dbReference>
<dbReference type="NCBIfam" id="NF006765">
    <property type="entry name" value="PRK09287.1"/>
    <property type="match status" value="1"/>
</dbReference>
<feature type="binding site" description="in other chain" evidence="14">
    <location>
        <begin position="130"/>
        <end position="132"/>
    </location>
    <ligand>
        <name>substrate</name>
        <note>ligand shared between dimeric partners</note>
    </ligand>
</feature>
<evidence type="ECO:0000259" key="16">
    <source>
        <dbReference type="SMART" id="SM01350"/>
    </source>
</evidence>
<dbReference type="Gene3D" id="3.40.50.720">
    <property type="entry name" value="NAD(P)-binding Rossmann-like Domain"/>
    <property type="match status" value="1"/>
</dbReference>
<dbReference type="EMBL" id="CP004021">
    <property type="protein sequence ID" value="AKK20014.1"/>
    <property type="molecule type" value="Genomic_DNA"/>
</dbReference>
<proteinExistence type="inferred from homology"/>
<keyword evidence="10 12" id="KW-0570">Pentose shunt</keyword>
<keyword evidence="8 12" id="KW-0560">Oxidoreductase</keyword>
<evidence type="ECO:0000256" key="9">
    <source>
        <dbReference type="ARBA" id="ARBA00023064"/>
    </source>
</evidence>
<feature type="binding site" evidence="14">
    <location>
        <position position="447"/>
    </location>
    <ligand>
        <name>substrate</name>
        <note>ligand shared between dimeric partners</note>
    </ligand>
</feature>
<feature type="binding site" description="in other chain" evidence="14">
    <location>
        <begin position="187"/>
        <end position="188"/>
    </location>
    <ligand>
        <name>substrate</name>
        <note>ligand shared between dimeric partners</note>
    </ligand>
</feature>
<feature type="domain" description="6-phosphogluconate dehydrogenase C-terminal" evidence="16">
    <location>
        <begin position="180"/>
        <end position="469"/>
    </location>
</feature>
<dbReference type="SUPFAM" id="SSF48179">
    <property type="entry name" value="6-phosphogluconate dehydrogenase C-terminal domain-like"/>
    <property type="match status" value="1"/>
</dbReference>
<keyword evidence="7 12" id="KW-0521">NADP</keyword>
<feature type="binding site" description="in other chain" evidence="14">
    <location>
        <position position="192"/>
    </location>
    <ligand>
        <name>substrate</name>
        <note>ligand shared between dimeric partners</note>
    </ligand>
</feature>
<evidence type="ECO:0000256" key="10">
    <source>
        <dbReference type="ARBA" id="ARBA00023126"/>
    </source>
</evidence>
<dbReference type="Pfam" id="PF03446">
    <property type="entry name" value="NAD_binding_2"/>
    <property type="match status" value="1"/>
</dbReference>
<dbReference type="GO" id="GO:0050661">
    <property type="term" value="F:NADP binding"/>
    <property type="evidence" value="ECO:0007669"/>
    <property type="project" value="InterPro"/>
</dbReference>
<dbReference type="InterPro" id="IPR006115">
    <property type="entry name" value="6PGDH_NADP-bd"/>
</dbReference>
<feature type="binding site" description="in other chain" evidence="14">
    <location>
        <position position="104"/>
    </location>
    <ligand>
        <name>substrate</name>
        <note>ligand shared between dimeric partners</note>
    </ligand>
</feature>
<protein>
    <recommendedName>
        <fullName evidence="6 12">6-phosphogluconate dehydrogenase, decarboxylating</fullName>
        <ecNumber evidence="5 12">1.1.1.44</ecNumber>
    </recommendedName>
</protein>
<evidence type="ECO:0000313" key="17">
    <source>
        <dbReference type="EMBL" id="AKK20014.1"/>
    </source>
</evidence>
<evidence type="ECO:0000256" key="5">
    <source>
        <dbReference type="ARBA" id="ARBA00013011"/>
    </source>
</evidence>
<feature type="binding site" description="in other chain" evidence="14">
    <location>
        <position position="262"/>
    </location>
    <ligand>
        <name>substrate</name>
        <note>ligand shared between dimeric partners</note>
    </ligand>
</feature>
<dbReference type="InterPro" id="IPR013328">
    <property type="entry name" value="6PGD_dom2"/>
</dbReference>
<evidence type="ECO:0000313" key="18">
    <source>
        <dbReference type="Proteomes" id="UP000035503"/>
    </source>
</evidence>
<dbReference type="PATRIC" id="fig|1277257.4.peg.414"/>
<evidence type="ECO:0000256" key="15">
    <source>
        <dbReference type="RuleBase" id="RU000485"/>
    </source>
</evidence>
<evidence type="ECO:0000256" key="13">
    <source>
        <dbReference type="PIRSR" id="PIRSR000109-1"/>
    </source>
</evidence>
<dbReference type="InterPro" id="IPR006183">
    <property type="entry name" value="Pgluconate_DH"/>
</dbReference>
<evidence type="ECO:0000256" key="3">
    <source>
        <dbReference type="ARBA" id="ARBA00008419"/>
    </source>
</evidence>
<dbReference type="PIRSF" id="PIRSF000109">
    <property type="entry name" value="6PGD"/>
    <property type="match status" value="1"/>
</dbReference>
<dbReference type="STRING" id="1277257.G293_01910"/>
<accession>A0A0G3I2C5</accession>
<comment type="pathway">
    <text evidence="2 12 15">Carbohydrate degradation; pentose phosphate pathway; D-ribulose 5-phosphate from D-glucose 6-phosphate (oxidative stage): step 3/3.</text>
</comment>
<comment type="catalytic activity">
    <reaction evidence="11 12 15">
        <text>6-phospho-D-gluconate + NADP(+) = D-ribulose 5-phosphate + CO2 + NADPH</text>
        <dbReference type="Rhea" id="RHEA:10116"/>
        <dbReference type="ChEBI" id="CHEBI:16526"/>
        <dbReference type="ChEBI" id="CHEBI:57783"/>
        <dbReference type="ChEBI" id="CHEBI:58121"/>
        <dbReference type="ChEBI" id="CHEBI:58349"/>
        <dbReference type="ChEBI" id="CHEBI:58759"/>
        <dbReference type="EC" id="1.1.1.44"/>
    </reaction>
</comment>
<dbReference type="PANTHER" id="PTHR11811">
    <property type="entry name" value="6-PHOSPHOGLUCONATE DEHYDROGENASE"/>
    <property type="match status" value="1"/>
</dbReference>
<dbReference type="SMART" id="SM01350">
    <property type="entry name" value="6PGD"/>
    <property type="match status" value="1"/>
</dbReference>
<feature type="binding site" description="in other chain" evidence="14">
    <location>
        <position position="289"/>
    </location>
    <ligand>
        <name>substrate</name>
        <note>ligand shared between dimeric partners</note>
    </ligand>
</feature>
<dbReference type="GO" id="GO:0019521">
    <property type="term" value="P:D-gluconate metabolic process"/>
    <property type="evidence" value="ECO:0007669"/>
    <property type="project" value="UniProtKB-KW"/>
</dbReference>
<feature type="active site" description="Proton donor" evidence="13">
    <location>
        <position position="191"/>
    </location>
</feature>
<dbReference type="FunFam" id="1.10.1040.10:FF:000032">
    <property type="entry name" value="6-phosphogluconate dehydrogenase, decarboxylating"/>
    <property type="match status" value="1"/>
</dbReference>
<dbReference type="Proteomes" id="UP000035503">
    <property type="component" value="Chromosome"/>
</dbReference>
<name>A0A0G3I2C5_LIBAF</name>
<dbReference type="RefSeq" id="WP_047264066.1">
    <property type="nucleotide sequence ID" value="NZ_CP004021.1"/>
</dbReference>
<evidence type="ECO:0000256" key="1">
    <source>
        <dbReference type="ARBA" id="ARBA00002526"/>
    </source>
</evidence>
<organism evidence="17 18">
    <name type="scientific">Candidatus Liberibacter africanus PTSAPSY</name>
    <dbReference type="NCBI Taxonomy" id="1277257"/>
    <lineage>
        <taxon>Bacteria</taxon>
        <taxon>Pseudomonadati</taxon>
        <taxon>Pseudomonadota</taxon>
        <taxon>Alphaproteobacteria</taxon>
        <taxon>Hyphomicrobiales</taxon>
        <taxon>Rhizobiaceae</taxon>
        <taxon>Liberibacter</taxon>
    </lineage>
</organism>
<dbReference type="PRINTS" id="PR00076">
    <property type="entry name" value="6PGDHDRGNASE"/>
</dbReference>
<reference evidence="17 18" key="1">
    <citation type="journal article" date="2015" name="Genome Announc.">
        <title>Complete Genome Sequence of 'Candidatus Liberibacter africanus,' a Bacterium Associated with Citrus Huanglongbing.</title>
        <authorList>
            <person name="Lin H."/>
            <person name="Pietersen G."/>
            <person name="Han C."/>
            <person name="Read D.A."/>
            <person name="Lou B."/>
            <person name="Gupta G."/>
            <person name="Civerolo E.L."/>
        </authorList>
    </citation>
    <scope>NUCLEOTIDE SEQUENCE [LARGE SCALE GENOMIC DNA]</scope>
    <source>
        <strain evidence="17 18">PTSAPSY</strain>
    </source>
</reference>
<gene>
    <name evidence="17" type="ORF">G293_01910</name>
</gene>
<evidence type="ECO:0000256" key="2">
    <source>
        <dbReference type="ARBA" id="ARBA00004874"/>
    </source>
</evidence>
<sequence length="470" mass="52217">MKQADIGIVGLGAMGSNLALNMLDKGFKLAVYNKEFELTADFIKKISGLSEKVIITKTLKQMVEAIRPPRKILMMITAGDPIDQLIEKLEPLLSPEDILLDGGNSHFYDTKERSLRLNKKGIYFIGIGISGGTKGARSGASLMIGGNEKAYHSVKNILLSISANYQDTPCCARLGPDGSGHFVKMIHNGIEYANMQLIADIYGIFRDGFNIPPLEISQYFLKWNTGKISSYLIKITAEILSTIDPITGTPMIDMICDTASQKGTGIKSIIEAHKLSSSMTITETAIFARNLSLYRNNNKNMQSAFKPTAHFEVENFDKFVEDFENALYASTVLSFTQGFFVISQASQKYNWKLSIATIARIWRAGCIIRSKLLNEIAEHLTENSPNTTILNIKSVLEKMNKTIPSLRNVVITCTKNGYPIPGLSSALSYFDSCMLNHGTANLIQAQRDFFGSHGFDRKDRISKYNRPWKS</sequence>
<feature type="active site" description="Proton acceptor" evidence="13">
    <location>
        <position position="184"/>
    </location>
</feature>
<dbReference type="InterPro" id="IPR036291">
    <property type="entry name" value="NAD(P)-bd_dom_sf"/>
</dbReference>
<dbReference type="UniPathway" id="UPA00115">
    <property type="reaction ID" value="UER00410"/>
</dbReference>
<keyword evidence="18" id="KW-1185">Reference proteome</keyword>
<feature type="binding site" evidence="14">
    <location>
        <position position="453"/>
    </location>
    <ligand>
        <name>substrate</name>
        <note>ligand shared between dimeric partners</note>
    </ligand>
</feature>